<accession>A0A645J2X5</accession>
<reference evidence="1" key="1">
    <citation type="submission" date="2019-08" db="EMBL/GenBank/DDBJ databases">
        <authorList>
            <person name="Kucharzyk K."/>
            <person name="Murdoch R.W."/>
            <person name="Higgins S."/>
            <person name="Loffler F."/>
        </authorList>
    </citation>
    <scope>NUCLEOTIDE SEQUENCE</scope>
</reference>
<gene>
    <name evidence="1" type="ORF">SDC9_205657</name>
</gene>
<protein>
    <submittedName>
        <fullName evidence="1">Uncharacterized protein</fullName>
    </submittedName>
</protein>
<proteinExistence type="predicted"/>
<dbReference type="EMBL" id="VSSQ01130150">
    <property type="protein sequence ID" value="MPN57961.1"/>
    <property type="molecule type" value="Genomic_DNA"/>
</dbReference>
<dbReference type="AlphaFoldDB" id="A0A645J2X5"/>
<comment type="caution">
    <text evidence="1">The sequence shown here is derived from an EMBL/GenBank/DDBJ whole genome shotgun (WGS) entry which is preliminary data.</text>
</comment>
<organism evidence="1">
    <name type="scientific">bioreactor metagenome</name>
    <dbReference type="NCBI Taxonomy" id="1076179"/>
    <lineage>
        <taxon>unclassified sequences</taxon>
        <taxon>metagenomes</taxon>
        <taxon>ecological metagenomes</taxon>
    </lineage>
</organism>
<evidence type="ECO:0000313" key="1">
    <source>
        <dbReference type="EMBL" id="MPN57961.1"/>
    </source>
</evidence>
<name>A0A645J2X5_9ZZZZ</name>
<sequence>MWIVLTRLFAGSIKPGTDCAFFPSLAHFSATSAGSIQEEIMLRRSNLDLKGILKVLSDGTINAYLTCHEGFKDENYS</sequence>